<evidence type="ECO:0008006" key="4">
    <source>
        <dbReference type="Google" id="ProtNLM"/>
    </source>
</evidence>
<sequence length="115" mass="12795">MLVTIEFPAFYSSLPFKDIITSQVPEDSPVATKVLILAFNRPDKHSAVTENLLTELETAYRLIDQDERVRAVVLTGAGRAFCVGGDLQTGFSGLLAHQASRESIDRYRDQYMTAQ</sequence>
<dbReference type="AlphaFoldDB" id="S0EAL1"/>
<dbReference type="VEuPathDB" id="FungiDB:FFUJ_14060"/>
<dbReference type="GeneID" id="35407514"/>
<dbReference type="InterPro" id="IPR029045">
    <property type="entry name" value="ClpP/crotonase-like_dom_sf"/>
</dbReference>
<dbReference type="HOGENOM" id="CLU_2298429_0_0_1"/>
<dbReference type="EMBL" id="HF679030">
    <property type="protein sequence ID" value="CCT71946.1"/>
    <property type="molecule type" value="Genomic_DNA"/>
</dbReference>
<evidence type="ECO:0000313" key="2">
    <source>
        <dbReference type="EMBL" id="CCT71946.1"/>
    </source>
</evidence>
<dbReference type="PANTHER" id="PTHR43149:SF1">
    <property type="entry name" value="DELTA(3,5)-DELTA(2,4)-DIENOYL-COA ISOMERASE, MITOCHONDRIAL"/>
    <property type="match status" value="1"/>
</dbReference>
<accession>S0EAL1</accession>
<gene>
    <name evidence="2" type="ORF">FFUJ_14060</name>
</gene>
<dbReference type="InterPro" id="IPR045002">
    <property type="entry name" value="Ech1-like"/>
</dbReference>
<dbReference type="SUPFAM" id="SSF52096">
    <property type="entry name" value="ClpP/crotonase"/>
    <property type="match status" value="1"/>
</dbReference>
<dbReference type="Gene3D" id="3.30.300.220">
    <property type="match status" value="1"/>
</dbReference>
<evidence type="ECO:0000256" key="1">
    <source>
        <dbReference type="ARBA" id="ARBA00005254"/>
    </source>
</evidence>
<name>S0EAL1_GIBF5</name>
<comment type="similarity">
    <text evidence="1">Belongs to the enoyl-CoA hydratase/isomerase family.</text>
</comment>
<dbReference type="RefSeq" id="XP_023434024.1">
    <property type="nucleotide sequence ID" value="XM_023581309.1"/>
</dbReference>
<keyword evidence="3" id="KW-1185">Reference proteome</keyword>
<dbReference type="InterPro" id="IPR001753">
    <property type="entry name" value="Enoyl-CoA_hydra/iso"/>
</dbReference>
<dbReference type="GO" id="GO:0016853">
    <property type="term" value="F:isomerase activity"/>
    <property type="evidence" value="ECO:0007669"/>
    <property type="project" value="InterPro"/>
</dbReference>
<dbReference type="Proteomes" id="UP000016800">
    <property type="component" value="Chromosome VIII"/>
</dbReference>
<protein>
    <recommendedName>
        <fullName evidence="4">Enoyl-CoA hydratase</fullName>
    </recommendedName>
</protein>
<dbReference type="Pfam" id="PF00378">
    <property type="entry name" value="ECH_1"/>
    <property type="match status" value="1"/>
</dbReference>
<dbReference type="PANTHER" id="PTHR43149">
    <property type="entry name" value="ENOYL-COA HYDRATASE"/>
    <property type="match status" value="1"/>
</dbReference>
<dbReference type="STRING" id="1279085.S0EAL1"/>
<dbReference type="CDD" id="cd06558">
    <property type="entry name" value="crotonase-like"/>
    <property type="match status" value="1"/>
</dbReference>
<proteinExistence type="inferred from homology"/>
<organism evidence="2 3">
    <name type="scientific">Gibberella fujikuroi (strain CBS 195.34 / IMI 58289 / NRRL A-6831)</name>
    <name type="common">Bakanae and foot rot disease fungus</name>
    <name type="synonym">Fusarium fujikuroi</name>
    <dbReference type="NCBI Taxonomy" id="1279085"/>
    <lineage>
        <taxon>Eukaryota</taxon>
        <taxon>Fungi</taxon>
        <taxon>Dikarya</taxon>
        <taxon>Ascomycota</taxon>
        <taxon>Pezizomycotina</taxon>
        <taxon>Sordariomycetes</taxon>
        <taxon>Hypocreomycetidae</taxon>
        <taxon>Hypocreales</taxon>
        <taxon>Nectriaceae</taxon>
        <taxon>Fusarium</taxon>
        <taxon>Fusarium fujikuroi species complex</taxon>
    </lineage>
</organism>
<reference evidence="3" key="1">
    <citation type="journal article" date="2013" name="PLoS Pathog.">
        <title>Deciphering the cryptic genome: genome-wide analyses of the rice pathogen Fusarium fujikuroi reveal complex regulation of secondary metabolism and novel metabolites.</title>
        <authorList>
            <person name="Wiemann P."/>
            <person name="Sieber C.M."/>
            <person name="von Bargen K.W."/>
            <person name="Studt L."/>
            <person name="Niehaus E.M."/>
            <person name="Espino J.J."/>
            <person name="Huss K."/>
            <person name="Michielse C.B."/>
            <person name="Albermann S."/>
            <person name="Wagner D."/>
            <person name="Bergner S.V."/>
            <person name="Connolly L.R."/>
            <person name="Fischer A."/>
            <person name="Reuter G."/>
            <person name="Kleigrewe K."/>
            <person name="Bald T."/>
            <person name="Wingfield B.D."/>
            <person name="Ophir R."/>
            <person name="Freeman S."/>
            <person name="Hippler M."/>
            <person name="Smith K.M."/>
            <person name="Brown D.W."/>
            <person name="Proctor R.H."/>
            <person name="Munsterkotter M."/>
            <person name="Freitag M."/>
            <person name="Humpf H.U."/>
            <person name="Guldener U."/>
            <person name="Tudzynski B."/>
        </authorList>
    </citation>
    <scope>NUCLEOTIDE SEQUENCE [LARGE SCALE GENOMIC DNA]</scope>
    <source>
        <strain evidence="3">CBS 195.34 / IMI 58289 / NRRL A-6831</strain>
    </source>
</reference>
<evidence type="ECO:0000313" key="3">
    <source>
        <dbReference type="Proteomes" id="UP000016800"/>
    </source>
</evidence>